<evidence type="ECO:0000256" key="11">
    <source>
        <dbReference type="RuleBase" id="RU003357"/>
    </source>
</evidence>
<protein>
    <submittedName>
        <fullName evidence="15">TonB-dependent receptor</fullName>
    </submittedName>
</protein>
<dbReference type="PANTHER" id="PTHR47234:SF1">
    <property type="entry name" value="TONB-DEPENDENT RECEPTOR"/>
    <property type="match status" value="1"/>
</dbReference>
<evidence type="ECO:0000256" key="3">
    <source>
        <dbReference type="ARBA" id="ARBA00022448"/>
    </source>
</evidence>
<comment type="subcellular location">
    <subcellularLocation>
        <location evidence="1 10">Cell outer membrane</location>
        <topology evidence="1 10">Multi-pass membrane protein</topology>
    </subcellularLocation>
</comment>
<keyword evidence="5 10" id="KW-0812">Transmembrane</keyword>
<evidence type="ECO:0000313" key="15">
    <source>
        <dbReference type="EMBL" id="MDY0748868.1"/>
    </source>
</evidence>
<evidence type="ECO:0000256" key="5">
    <source>
        <dbReference type="ARBA" id="ARBA00022692"/>
    </source>
</evidence>
<dbReference type="InterPro" id="IPR036942">
    <property type="entry name" value="Beta-barrel_TonB_sf"/>
</dbReference>
<dbReference type="PROSITE" id="PS52016">
    <property type="entry name" value="TONB_DEPENDENT_REC_3"/>
    <property type="match status" value="1"/>
</dbReference>
<proteinExistence type="inferred from homology"/>
<dbReference type="EMBL" id="JAXCLA010000012">
    <property type="protein sequence ID" value="MDY0748868.1"/>
    <property type="molecule type" value="Genomic_DNA"/>
</dbReference>
<keyword evidence="6 11" id="KW-0798">TonB box</keyword>
<sequence>MKLNPIYLAVVASMAAIPAHAQQDASQQLERVVVTGSNIKRIDAEGANPILAITREEISNSGKATLTEYLQSLSLDGQGSLPTGFGNGFAAGATAISLRGLGANATLVLLNGRRLAPYPRADDFQKMFADLSTIPLEAVERIEVLKDGASAIYGSDALAGVVNIILRRNFNGIVGKVEAGSSRYGDGNRTKAALTMGAGDLASDKWNGLLNIEVSKNDEIHYRDRNREYIGKGDVRPWGYDAFATQWTDGYQTGNTVRPTPAGIIRNPNTLAYQLVSPCTSAIPGAIQPGFDGDNGCSFDFGQFRSFQPKLQNLSIFARGSVALGDAWEAYAELSYGKNKTGFDVSLLTTPGTIIGPYGLRGYGTGINVPELTLAAEHPDNPFGTPVRFRYAFGEFGPQRRTNDSDISRIVAGVKGTAAGWDIDAGVMHSESKLDQVYTVLSTQGVMDAFHNPGSATFGYRMGANAGLNTAAQRASLLVNASSASKTTLDIVDAKASRELMTLPGGPMGLAIGTEYRKLKLVAPSLSGTEDGSVMASYNGFFGDEKTWAVYSELLAPVLKGVELTGAVRYDHYASFDSTTPKLAVKFTPMPQLVLRASYSEGFRAPNPAEASPQAQATFSSSGAHDPIRCPGGVLASGATQADCTGSAAGGISQGNPDLKPEKSKNTNFGFVAEPVKGMTFGADFWQIKKRDQIQTISFQEAFDRPDVVRSDNNLPGIPNSGSIIVAYAPFINAGSTTVSGVDVDASYRWTVAEVGRFKADLHWTRYRKWELVNDGVTHDYVGTHGNCDVSNCIGTPKDKANVAVTWETATFGLTGVLNWRSSIKNTAEKADDTCLSLGRLDGSESCAKLPSFYTLDLTGRWNITKSLQLYGSIQNVFDRVAPLDTVTYGGINYNPMDVSGAMGRYYSLGLKYQFK</sequence>
<gene>
    <name evidence="15" type="ORF">SNE35_30495</name>
</gene>
<dbReference type="CDD" id="cd01347">
    <property type="entry name" value="ligand_gated_channel"/>
    <property type="match status" value="1"/>
</dbReference>
<dbReference type="SUPFAM" id="SSF56935">
    <property type="entry name" value="Porins"/>
    <property type="match status" value="1"/>
</dbReference>
<dbReference type="Gene3D" id="2.40.170.20">
    <property type="entry name" value="TonB-dependent receptor, beta-barrel domain"/>
    <property type="match status" value="1"/>
</dbReference>
<name>A0ABU5DRC1_9BURK</name>
<keyword evidence="12" id="KW-0732">Signal</keyword>
<dbReference type="InterPro" id="IPR037066">
    <property type="entry name" value="Plug_dom_sf"/>
</dbReference>
<evidence type="ECO:0000259" key="14">
    <source>
        <dbReference type="Pfam" id="PF07715"/>
    </source>
</evidence>
<dbReference type="Proteomes" id="UP001285263">
    <property type="component" value="Unassembled WGS sequence"/>
</dbReference>
<feature type="signal peptide" evidence="12">
    <location>
        <begin position="1"/>
        <end position="21"/>
    </location>
</feature>
<evidence type="ECO:0000259" key="13">
    <source>
        <dbReference type="Pfam" id="PF00593"/>
    </source>
</evidence>
<keyword evidence="3 10" id="KW-0813">Transport</keyword>
<feature type="domain" description="TonB-dependent receptor plug" evidence="14">
    <location>
        <begin position="48"/>
        <end position="161"/>
    </location>
</feature>
<evidence type="ECO:0000256" key="4">
    <source>
        <dbReference type="ARBA" id="ARBA00022452"/>
    </source>
</evidence>
<accession>A0ABU5DRC1</accession>
<keyword evidence="7 10" id="KW-0472">Membrane</keyword>
<keyword evidence="4 10" id="KW-1134">Transmembrane beta strand</keyword>
<dbReference type="Pfam" id="PF07715">
    <property type="entry name" value="Plug"/>
    <property type="match status" value="1"/>
</dbReference>
<dbReference type="RefSeq" id="WP_320426838.1">
    <property type="nucleotide sequence ID" value="NZ_JAXCLA010000012.1"/>
</dbReference>
<evidence type="ECO:0000256" key="1">
    <source>
        <dbReference type="ARBA" id="ARBA00004571"/>
    </source>
</evidence>
<keyword evidence="9 10" id="KW-0998">Cell outer membrane</keyword>
<dbReference type="PANTHER" id="PTHR47234">
    <property type="match status" value="1"/>
</dbReference>
<evidence type="ECO:0000256" key="2">
    <source>
        <dbReference type="ARBA" id="ARBA00009810"/>
    </source>
</evidence>
<keyword evidence="8 15" id="KW-0675">Receptor</keyword>
<organism evidence="15 16">
    <name type="scientific">Roseateles agri</name>
    <dbReference type="NCBI Taxonomy" id="3098619"/>
    <lineage>
        <taxon>Bacteria</taxon>
        <taxon>Pseudomonadati</taxon>
        <taxon>Pseudomonadota</taxon>
        <taxon>Betaproteobacteria</taxon>
        <taxon>Burkholderiales</taxon>
        <taxon>Sphaerotilaceae</taxon>
        <taxon>Roseateles</taxon>
    </lineage>
</organism>
<dbReference type="InterPro" id="IPR039426">
    <property type="entry name" value="TonB-dep_rcpt-like"/>
</dbReference>
<evidence type="ECO:0000256" key="7">
    <source>
        <dbReference type="ARBA" id="ARBA00023136"/>
    </source>
</evidence>
<reference evidence="15 16" key="1">
    <citation type="submission" date="2023-11" db="EMBL/GenBank/DDBJ databases">
        <title>Paucibacter sp. nov., isolated from fresh soil in Korea.</title>
        <authorList>
            <person name="Le N.T.T."/>
        </authorList>
    </citation>
    <scope>NUCLEOTIDE SEQUENCE [LARGE SCALE GENOMIC DNA]</scope>
    <source>
        <strain evidence="15 16">R3-3</strain>
    </source>
</reference>
<comment type="caution">
    <text evidence="15">The sequence shown here is derived from an EMBL/GenBank/DDBJ whole genome shotgun (WGS) entry which is preliminary data.</text>
</comment>
<dbReference type="InterPro" id="IPR012910">
    <property type="entry name" value="Plug_dom"/>
</dbReference>
<evidence type="ECO:0000256" key="10">
    <source>
        <dbReference type="PROSITE-ProRule" id="PRU01360"/>
    </source>
</evidence>
<feature type="chain" id="PRO_5045372358" evidence="12">
    <location>
        <begin position="22"/>
        <end position="916"/>
    </location>
</feature>
<comment type="similarity">
    <text evidence="2 10 11">Belongs to the TonB-dependent receptor family.</text>
</comment>
<dbReference type="Pfam" id="PF00593">
    <property type="entry name" value="TonB_dep_Rec_b-barrel"/>
    <property type="match status" value="1"/>
</dbReference>
<evidence type="ECO:0000313" key="16">
    <source>
        <dbReference type="Proteomes" id="UP001285263"/>
    </source>
</evidence>
<evidence type="ECO:0000256" key="8">
    <source>
        <dbReference type="ARBA" id="ARBA00023170"/>
    </source>
</evidence>
<feature type="domain" description="TonB-dependent receptor-like beta-barrel" evidence="13">
    <location>
        <begin position="381"/>
        <end position="877"/>
    </location>
</feature>
<evidence type="ECO:0000256" key="6">
    <source>
        <dbReference type="ARBA" id="ARBA00023077"/>
    </source>
</evidence>
<evidence type="ECO:0000256" key="9">
    <source>
        <dbReference type="ARBA" id="ARBA00023237"/>
    </source>
</evidence>
<keyword evidence="16" id="KW-1185">Reference proteome</keyword>
<dbReference type="InterPro" id="IPR000531">
    <property type="entry name" value="Beta-barrel_TonB"/>
</dbReference>
<dbReference type="Gene3D" id="2.170.130.10">
    <property type="entry name" value="TonB-dependent receptor, plug domain"/>
    <property type="match status" value="1"/>
</dbReference>
<evidence type="ECO:0000256" key="12">
    <source>
        <dbReference type="SAM" id="SignalP"/>
    </source>
</evidence>